<dbReference type="AlphaFoldDB" id="A0A1F5NPW5"/>
<comment type="caution">
    <text evidence="1">The sequence shown here is derived from an EMBL/GenBank/DDBJ whole genome shotgun (WGS) entry which is preliminary data.</text>
</comment>
<dbReference type="EMBL" id="MFEK01000003">
    <property type="protein sequence ID" value="OGE79410.1"/>
    <property type="molecule type" value="Genomic_DNA"/>
</dbReference>
<reference evidence="1 2" key="1">
    <citation type="journal article" date="2016" name="Nat. Commun.">
        <title>Thousands of microbial genomes shed light on interconnected biogeochemical processes in an aquifer system.</title>
        <authorList>
            <person name="Anantharaman K."/>
            <person name="Brown C.T."/>
            <person name="Hug L.A."/>
            <person name="Sharon I."/>
            <person name="Castelle C.J."/>
            <person name="Probst A.J."/>
            <person name="Thomas B.C."/>
            <person name="Singh A."/>
            <person name="Wilkins M.J."/>
            <person name="Karaoz U."/>
            <person name="Brodie E.L."/>
            <person name="Williams K.H."/>
            <person name="Hubbard S.S."/>
            <person name="Banfield J.F."/>
        </authorList>
    </citation>
    <scope>NUCLEOTIDE SEQUENCE [LARGE SCALE GENOMIC DNA]</scope>
</reference>
<protein>
    <submittedName>
        <fullName evidence="1">Uncharacterized protein</fullName>
    </submittedName>
</protein>
<organism evidence="1 2">
    <name type="scientific">Candidatus Doudnabacteria bacterium RIFCSPHIGHO2_01_FULL_46_14</name>
    <dbReference type="NCBI Taxonomy" id="1817824"/>
    <lineage>
        <taxon>Bacteria</taxon>
        <taxon>Candidatus Doudnaibacteriota</taxon>
    </lineage>
</organism>
<proteinExistence type="predicted"/>
<evidence type="ECO:0000313" key="1">
    <source>
        <dbReference type="EMBL" id="OGE79410.1"/>
    </source>
</evidence>
<accession>A0A1F5NPW5</accession>
<dbReference type="STRING" id="1817824.A2751_05240"/>
<gene>
    <name evidence="1" type="ORF">A2751_05240</name>
</gene>
<sequence>MPNRKKFKKTLRMKFRSVALKVKSFLSPQDFETRSEQQLANLFGPHHDSLGLFRMATRGINLKTSHLPEDMGEGELCNDCPGAPEHPRYNCREVKIILIEKARTRKKFPNAKFHW</sequence>
<dbReference type="Proteomes" id="UP000176864">
    <property type="component" value="Unassembled WGS sequence"/>
</dbReference>
<evidence type="ECO:0000313" key="2">
    <source>
        <dbReference type="Proteomes" id="UP000176864"/>
    </source>
</evidence>
<name>A0A1F5NPW5_9BACT</name>